<evidence type="ECO:0000313" key="3">
    <source>
        <dbReference type="Proteomes" id="UP000008141"/>
    </source>
</evidence>
<dbReference type="InterPro" id="IPR036249">
    <property type="entry name" value="Thioredoxin-like_sf"/>
</dbReference>
<dbReference type="EMBL" id="GL433839">
    <property type="protein sequence ID" value="EFN57471.1"/>
    <property type="molecule type" value="Genomic_DNA"/>
</dbReference>
<dbReference type="GeneID" id="17357219"/>
<dbReference type="AlphaFoldDB" id="E1Z979"/>
<dbReference type="RefSeq" id="XP_005849573.1">
    <property type="nucleotide sequence ID" value="XM_005849511.1"/>
</dbReference>
<reference evidence="2 3" key="1">
    <citation type="journal article" date="2010" name="Plant Cell">
        <title>The Chlorella variabilis NC64A genome reveals adaptation to photosymbiosis, coevolution with viruses, and cryptic sex.</title>
        <authorList>
            <person name="Blanc G."/>
            <person name="Duncan G."/>
            <person name="Agarkova I."/>
            <person name="Borodovsky M."/>
            <person name="Gurnon J."/>
            <person name="Kuo A."/>
            <person name="Lindquist E."/>
            <person name="Lucas S."/>
            <person name="Pangilinan J."/>
            <person name="Polle J."/>
            <person name="Salamov A."/>
            <person name="Terry A."/>
            <person name="Yamada T."/>
            <person name="Dunigan D.D."/>
            <person name="Grigoriev I.V."/>
            <person name="Claverie J.M."/>
            <person name="Van Etten J.L."/>
        </authorList>
    </citation>
    <scope>NUCLEOTIDE SEQUENCE [LARGE SCALE GENOMIC DNA]</scope>
    <source>
        <strain evidence="2 3">NC64A</strain>
    </source>
</reference>
<organism evidence="3">
    <name type="scientific">Chlorella variabilis</name>
    <name type="common">Green alga</name>
    <dbReference type="NCBI Taxonomy" id="554065"/>
    <lineage>
        <taxon>Eukaryota</taxon>
        <taxon>Viridiplantae</taxon>
        <taxon>Chlorophyta</taxon>
        <taxon>core chlorophytes</taxon>
        <taxon>Trebouxiophyceae</taxon>
        <taxon>Chlorellales</taxon>
        <taxon>Chlorellaceae</taxon>
        <taxon>Chlorella clade</taxon>
        <taxon>Chlorella</taxon>
    </lineage>
</organism>
<dbReference type="KEGG" id="cvr:CHLNCDRAFT_142982"/>
<dbReference type="InParanoid" id="E1Z979"/>
<proteinExistence type="predicted"/>
<accession>E1Z979</accession>
<dbReference type="Gene3D" id="3.40.30.10">
    <property type="entry name" value="Glutaredoxin"/>
    <property type="match status" value="1"/>
</dbReference>
<dbReference type="Proteomes" id="UP000008141">
    <property type="component" value="Unassembled WGS sequence"/>
</dbReference>
<dbReference type="Pfam" id="PF00085">
    <property type="entry name" value="Thioredoxin"/>
    <property type="match status" value="1"/>
</dbReference>
<sequence>MGAALSSQGYDGQSQLGAKLASKQPLLVAFMSPQCGLCASLRPALTEVTRQMASSGSNCRTQVAFLNAQQDKLWAPEMLAFSIETVPCFVLLDSSGRAVCKTPPPRGRQQMEAALREMAEHADTLARR</sequence>
<dbReference type="InterPro" id="IPR013766">
    <property type="entry name" value="Thioredoxin_domain"/>
</dbReference>
<dbReference type="OrthoDB" id="2018237at2759"/>
<evidence type="ECO:0000313" key="2">
    <source>
        <dbReference type="EMBL" id="EFN57471.1"/>
    </source>
</evidence>
<dbReference type="SUPFAM" id="SSF52833">
    <property type="entry name" value="Thioredoxin-like"/>
    <property type="match status" value="1"/>
</dbReference>
<dbReference type="STRING" id="554065.E1Z979"/>
<gene>
    <name evidence="2" type="ORF">CHLNCDRAFT_142982</name>
</gene>
<evidence type="ECO:0000259" key="1">
    <source>
        <dbReference type="Pfam" id="PF00085"/>
    </source>
</evidence>
<name>E1Z979_CHLVA</name>
<dbReference type="eggNOG" id="ENOG502QV9U">
    <property type="taxonomic scope" value="Eukaryota"/>
</dbReference>
<dbReference type="OMA" id="WVNIVMA"/>
<feature type="domain" description="Thioredoxin" evidence="1">
    <location>
        <begin position="20"/>
        <end position="113"/>
    </location>
</feature>
<keyword evidence="3" id="KW-1185">Reference proteome</keyword>
<protein>
    <recommendedName>
        <fullName evidence="1">Thioredoxin domain-containing protein</fullName>
    </recommendedName>
</protein>